<evidence type="ECO:0000256" key="2">
    <source>
        <dbReference type="ARBA" id="ARBA00022737"/>
    </source>
</evidence>
<dbReference type="InterPro" id="IPR020472">
    <property type="entry name" value="WD40_PAC1"/>
</dbReference>
<feature type="repeat" description="WD" evidence="3">
    <location>
        <begin position="910"/>
        <end position="951"/>
    </location>
</feature>
<dbReference type="OrthoDB" id="538223at2759"/>
<dbReference type="InterPro" id="IPR027417">
    <property type="entry name" value="P-loop_NTPase"/>
</dbReference>
<organism evidence="5 6">
    <name type="scientific">Cochliobolus heterostrophus (strain C5 / ATCC 48332 / race O)</name>
    <name type="common">Southern corn leaf blight fungus</name>
    <name type="synonym">Bipolaris maydis</name>
    <dbReference type="NCBI Taxonomy" id="701091"/>
    <lineage>
        <taxon>Eukaryota</taxon>
        <taxon>Fungi</taxon>
        <taxon>Dikarya</taxon>
        <taxon>Ascomycota</taxon>
        <taxon>Pezizomycotina</taxon>
        <taxon>Dothideomycetes</taxon>
        <taxon>Pleosporomycetidae</taxon>
        <taxon>Pleosporales</taxon>
        <taxon>Pleosporineae</taxon>
        <taxon>Pleosporaceae</taxon>
        <taxon>Bipolaris</taxon>
    </lineage>
</organism>
<keyword evidence="6" id="KW-1185">Reference proteome</keyword>
<dbReference type="InterPro" id="IPR010730">
    <property type="entry name" value="HET"/>
</dbReference>
<dbReference type="Proteomes" id="UP000016936">
    <property type="component" value="Unassembled WGS sequence"/>
</dbReference>
<dbReference type="Pfam" id="PF24883">
    <property type="entry name" value="NPHP3_N"/>
    <property type="match status" value="1"/>
</dbReference>
<evidence type="ECO:0000259" key="4">
    <source>
        <dbReference type="PROSITE" id="PS50837"/>
    </source>
</evidence>
<dbReference type="InterPro" id="IPR056884">
    <property type="entry name" value="NPHP3-like_N"/>
</dbReference>
<dbReference type="Gene3D" id="3.40.50.300">
    <property type="entry name" value="P-loop containing nucleotide triphosphate hydrolases"/>
    <property type="match status" value="1"/>
</dbReference>
<dbReference type="STRING" id="701091.M2UG93"/>
<reference evidence="5 6" key="1">
    <citation type="journal article" date="2012" name="PLoS Pathog.">
        <title>Diverse lifestyles and strategies of plant pathogenesis encoded in the genomes of eighteen Dothideomycetes fungi.</title>
        <authorList>
            <person name="Ohm R.A."/>
            <person name="Feau N."/>
            <person name="Henrissat B."/>
            <person name="Schoch C.L."/>
            <person name="Horwitz B.A."/>
            <person name="Barry K.W."/>
            <person name="Condon B.J."/>
            <person name="Copeland A.C."/>
            <person name="Dhillon B."/>
            <person name="Glaser F."/>
            <person name="Hesse C.N."/>
            <person name="Kosti I."/>
            <person name="LaButti K."/>
            <person name="Lindquist E.A."/>
            <person name="Lucas S."/>
            <person name="Salamov A.A."/>
            <person name="Bradshaw R.E."/>
            <person name="Ciuffetti L."/>
            <person name="Hamelin R.C."/>
            <person name="Kema G.H.J."/>
            <person name="Lawrence C."/>
            <person name="Scott J.A."/>
            <person name="Spatafora J.W."/>
            <person name="Turgeon B.G."/>
            <person name="de Wit P.J.G.M."/>
            <person name="Zhong S."/>
            <person name="Goodwin S.B."/>
            <person name="Grigoriev I.V."/>
        </authorList>
    </citation>
    <scope>NUCLEOTIDE SEQUENCE [LARGE SCALE GENOMIC DNA]</scope>
    <source>
        <strain evidence="6">C5 / ATCC 48332 / race O</strain>
    </source>
</reference>
<dbReference type="SUPFAM" id="SSF52540">
    <property type="entry name" value="P-loop containing nucleoside triphosphate hydrolases"/>
    <property type="match status" value="1"/>
</dbReference>
<feature type="repeat" description="WD" evidence="3">
    <location>
        <begin position="868"/>
        <end position="909"/>
    </location>
</feature>
<dbReference type="PROSITE" id="PS50082">
    <property type="entry name" value="WD_REPEATS_2"/>
    <property type="match status" value="8"/>
</dbReference>
<dbReference type="Gene3D" id="2.130.10.10">
    <property type="entry name" value="YVTN repeat-like/Quinoprotein amine dehydrogenase"/>
    <property type="match status" value="4"/>
</dbReference>
<evidence type="ECO:0000313" key="5">
    <source>
        <dbReference type="EMBL" id="EMD92741.1"/>
    </source>
</evidence>
<dbReference type="InterPro" id="IPR050349">
    <property type="entry name" value="WD_LIS1/nudF_dynein_reg"/>
</dbReference>
<accession>M2UG93</accession>
<dbReference type="OMA" id="ITCHGQN"/>
<evidence type="ECO:0000313" key="6">
    <source>
        <dbReference type="Proteomes" id="UP000016936"/>
    </source>
</evidence>
<sequence>MRLLKVEENGCLSFAEFNEGTKPPYAILSHRWGAEGTEVTFEDLQGNKGEDKLGYEKIRLCGNQAQRDGLRYFWVDTCCINKANKAELSRAIQSMFRWYRDSARCYVYLSDVLSLPLDTTLTSGLQESKVQNSEWFTRGWTLQELLAPSSVEFFSQEWRKLGDRKSLIQEVHEATGIPYLALQGGALSQFSVSDRLRWIEYRHTTCPEDKAYSLAGVVDIDLAPCYGEGVEGAFRRLHDEIDKSTRCIQDLCGTDSRKDKQRIEEMKGGLLKDAYSWIFHNDSYMNWYTDPESRVLWIKGDPGKGKTMLLCGIVNELETSTPMRNTKLVSYFFCQANDPRINSATAVLRGLLYSLVNQQPSLVSCVRKKYDHIGRKVFEDANAWITLEDIFADVLQNPDLPPTTHLIIDGLDECVTDLPKLLDFIIRHSSTPRVKWIVSSRNWPEIEDRLEQAGSKVRLSLELNPTSISKAVKFFIEQRVFELAKRNNYDERTQHAVLDHLTLNANDTFLWVALACQHLQVTARRNVLRKLQSFPSGLDALYERMMQQISRKDDAELCKEVLAAVTLVYRPITLKELVTLVAPLEDLTSDAELQEIIGLCGSFLTLREQILHFVHQSAKDFLLAKATQEIFPAGQEAVHQAIFARSLQVMSTTLQKDMYGLRAIGTLIEDVKKPKPDPLAAISYSCIYWIDHLCESKPIASAPDPEHLRDGGLVDRFLRKTFLYWLESLSLCKSISHGIVSMNKLHMLAQEQGERTSLTRLVYDAYRFIMYHRQTIEISPLQTYISALLFSPTDSLIRKSYHHEAPEYISITTAMESTWDACLQTLEGHKGIVYSVAFSHDSSRIVSGSYDCTAKIWDASSGACLLTLRDHDDTVSSVAFSHNSSRVVSGSHDTTAKIWDTNSGACLLTLSGHSKYVRSVAFSYDSSWIASGSGDFTVKIWNLNNGECIQNLEHGGSVSLVAFFQGSNRLVSAYGTGTGTSIMVWDLNEGKLLKTSGDVDNDFKSVFFSHDCTRAALITSDPEERNISVLDLDTGEWLKTLRGQDSAVQSVTFSRNSTQLISGSTSGSIKIWDVTTGECLRTYEGNSFCANSMALSHDSAYLVSGADDGTVRIWDAVSTASLRAPMNHNVGVRSLDFSPDSALLASAFSNNTIKIWHVSSGKCLQTLKCHDYKGIENEEIKHKISSMAFSHDSTLLGSGSQDGIIKIWDVSNGKCLHTLVNNGHVRLVVFSQNSACLASVSSTLEGCTSKLWDLSSGKCIQNFTFYDVWRTRGHFGSAAMSHDLSLIAVPSDSQDIHILNTGNGKRFQTLESHGEDVASIAFSHDSTLLASGSFDNTVKIWDLKRGVCLQTYKTGIWILKMKFENAGPYLRIGIGTINISAALDVSSLSNNSKRCVPRFHGVSVSWDSECIKFDSKLVAQIPRAYRAKTSIWGGGHRIVSGNTIAFASRSGIVSIFKVDVDKLSALEL</sequence>
<keyword evidence="2" id="KW-0677">Repeat</keyword>
<dbReference type="PANTHER" id="PTHR44129">
    <property type="entry name" value="WD REPEAT-CONTAINING PROTEIN POP1"/>
    <property type="match status" value="1"/>
</dbReference>
<dbReference type="PROSITE" id="PS50837">
    <property type="entry name" value="NACHT"/>
    <property type="match status" value="1"/>
</dbReference>
<feature type="repeat" description="WD" evidence="3">
    <location>
        <begin position="826"/>
        <end position="867"/>
    </location>
</feature>
<dbReference type="InterPro" id="IPR007111">
    <property type="entry name" value="NACHT_NTPase"/>
</dbReference>
<dbReference type="PROSITE" id="PS00678">
    <property type="entry name" value="WD_REPEATS_1"/>
    <property type="match status" value="5"/>
</dbReference>
<dbReference type="InterPro" id="IPR036322">
    <property type="entry name" value="WD40_repeat_dom_sf"/>
</dbReference>
<feature type="repeat" description="WD" evidence="3">
    <location>
        <begin position="1041"/>
        <end position="1082"/>
    </location>
</feature>
<proteinExistence type="predicted"/>
<evidence type="ECO:0000256" key="3">
    <source>
        <dbReference type="PROSITE-ProRule" id="PRU00221"/>
    </source>
</evidence>
<dbReference type="HOGENOM" id="CLU_000288_6_16_1"/>
<dbReference type="SUPFAM" id="SSF50978">
    <property type="entry name" value="WD40 repeat-like"/>
    <property type="match status" value="2"/>
</dbReference>
<dbReference type="EMBL" id="KB445574">
    <property type="protein sequence ID" value="EMD92741.1"/>
    <property type="molecule type" value="Genomic_DNA"/>
</dbReference>
<feature type="repeat" description="WD" evidence="3">
    <location>
        <begin position="1125"/>
        <end position="1166"/>
    </location>
</feature>
<protein>
    <recommendedName>
        <fullName evidence="4">NACHT domain-containing protein</fullName>
    </recommendedName>
</protein>
<dbReference type="PROSITE" id="PS50294">
    <property type="entry name" value="WD_REPEATS_REGION"/>
    <property type="match status" value="8"/>
</dbReference>
<dbReference type="InterPro" id="IPR015943">
    <property type="entry name" value="WD40/YVTN_repeat-like_dom_sf"/>
</dbReference>
<dbReference type="CDD" id="cd00200">
    <property type="entry name" value="WD40"/>
    <property type="match status" value="1"/>
</dbReference>
<gene>
    <name evidence="5" type="ORF">COCHEDRAFT_1223507</name>
</gene>
<feature type="domain" description="NACHT" evidence="4">
    <location>
        <begin position="294"/>
        <end position="519"/>
    </location>
</feature>
<dbReference type="eggNOG" id="KOG0266">
    <property type="taxonomic scope" value="Eukaryota"/>
</dbReference>
<keyword evidence="1 3" id="KW-0853">WD repeat</keyword>
<dbReference type="InterPro" id="IPR019775">
    <property type="entry name" value="WD40_repeat_CS"/>
</dbReference>
<reference evidence="6" key="2">
    <citation type="journal article" date="2013" name="PLoS Genet.">
        <title>Comparative genome structure, secondary metabolite, and effector coding capacity across Cochliobolus pathogens.</title>
        <authorList>
            <person name="Condon B.J."/>
            <person name="Leng Y."/>
            <person name="Wu D."/>
            <person name="Bushley K.E."/>
            <person name="Ohm R.A."/>
            <person name="Otillar R."/>
            <person name="Martin J."/>
            <person name="Schackwitz W."/>
            <person name="Grimwood J."/>
            <person name="MohdZainudin N."/>
            <person name="Xue C."/>
            <person name="Wang R."/>
            <person name="Manning V.A."/>
            <person name="Dhillon B."/>
            <person name="Tu Z.J."/>
            <person name="Steffenson B.J."/>
            <person name="Salamov A."/>
            <person name="Sun H."/>
            <person name="Lowry S."/>
            <person name="LaButti K."/>
            <person name="Han J."/>
            <person name="Copeland A."/>
            <person name="Lindquist E."/>
            <person name="Barry K."/>
            <person name="Schmutz J."/>
            <person name="Baker S.E."/>
            <person name="Ciuffetti L.M."/>
            <person name="Grigoriev I.V."/>
            <person name="Zhong S."/>
            <person name="Turgeon B.G."/>
        </authorList>
    </citation>
    <scope>NUCLEOTIDE SEQUENCE [LARGE SCALE GENOMIC DNA]</scope>
    <source>
        <strain evidence="6">C5 / ATCC 48332 / race O</strain>
    </source>
</reference>
<dbReference type="Pfam" id="PF06985">
    <property type="entry name" value="HET"/>
    <property type="match status" value="1"/>
</dbReference>
<dbReference type="Pfam" id="PF00400">
    <property type="entry name" value="WD40"/>
    <property type="match status" value="8"/>
</dbReference>
<feature type="repeat" description="WD" evidence="3">
    <location>
        <begin position="1083"/>
        <end position="1124"/>
    </location>
</feature>
<feature type="repeat" description="WD" evidence="3">
    <location>
        <begin position="1310"/>
        <end position="1351"/>
    </location>
</feature>
<dbReference type="PRINTS" id="PR00320">
    <property type="entry name" value="GPROTEINBRPT"/>
</dbReference>
<dbReference type="InterPro" id="IPR001680">
    <property type="entry name" value="WD40_rpt"/>
</dbReference>
<name>M2UG93_COCH5</name>
<feature type="repeat" description="WD" evidence="3">
    <location>
        <begin position="1184"/>
        <end position="1218"/>
    </location>
</feature>
<evidence type="ECO:0000256" key="1">
    <source>
        <dbReference type="ARBA" id="ARBA00022574"/>
    </source>
</evidence>
<dbReference type="SMART" id="SM00320">
    <property type="entry name" value="WD40"/>
    <property type="match status" value="10"/>
</dbReference>